<dbReference type="Proteomes" id="UP000215595">
    <property type="component" value="Unassembled WGS sequence"/>
</dbReference>
<organism evidence="2 3">
    <name type="scientific">Brevundimonas subvibrioides</name>
    <dbReference type="NCBI Taxonomy" id="74313"/>
    <lineage>
        <taxon>Bacteria</taxon>
        <taxon>Pseudomonadati</taxon>
        <taxon>Pseudomonadota</taxon>
        <taxon>Alphaproteobacteria</taxon>
        <taxon>Caulobacterales</taxon>
        <taxon>Caulobacteraceae</taxon>
        <taxon>Brevundimonas</taxon>
    </lineage>
</organism>
<accession>A0A258FM71</accession>
<evidence type="ECO:0000256" key="1">
    <source>
        <dbReference type="SAM" id="SignalP"/>
    </source>
</evidence>
<evidence type="ECO:0000313" key="3">
    <source>
        <dbReference type="Proteomes" id="UP000215595"/>
    </source>
</evidence>
<gene>
    <name evidence="2" type="ORF">B7Z01_08015</name>
</gene>
<reference evidence="2 3" key="1">
    <citation type="submission" date="2017-03" db="EMBL/GenBank/DDBJ databases">
        <title>Lifting the veil on microbial sulfur biogeochemistry in mining wastewaters.</title>
        <authorList>
            <person name="Kantor R.S."/>
            <person name="Colenbrander Nelson T."/>
            <person name="Marshall S."/>
            <person name="Bennett D."/>
            <person name="Apte S."/>
            <person name="Camacho D."/>
            <person name="Thomas B.C."/>
            <person name="Warren L.A."/>
            <person name="Banfield J.F."/>
        </authorList>
    </citation>
    <scope>NUCLEOTIDE SEQUENCE [LARGE SCALE GENOMIC DNA]</scope>
    <source>
        <strain evidence="2">32-69-9</strain>
    </source>
</reference>
<protein>
    <submittedName>
        <fullName evidence="2">Uncharacterized protein</fullName>
    </submittedName>
</protein>
<keyword evidence="1" id="KW-0732">Signal</keyword>
<dbReference type="AlphaFoldDB" id="A0A258FM71"/>
<comment type="caution">
    <text evidence="2">The sequence shown here is derived from an EMBL/GenBank/DDBJ whole genome shotgun (WGS) entry which is preliminary data.</text>
</comment>
<evidence type="ECO:0000313" key="2">
    <source>
        <dbReference type="EMBL" id="OYX33690.1"/>
    </source>
</evidence>
<dbReference type="EMBL" id="NCEB01000014">
    <property type="protein sequence ID" value="OYX33690.1"/>
    <property type="molecule type" value="Genomic_DNA"/>
</dbReference>
<name>A0A258FM71_9CAUL</name>
<feature type="chain" id="PRO_5012016735" evidence="1">
    <location>
        <begin position="37"/>
        <end position="66"/>
    </location>
</feature>
<proteinExistence type="predicted"/>
<feature type="signal peptide" evidence="1">
    <location>
        <begin position="1"/>
        <end position="36"/>
    </location>
</feature>
<sequence>MFNELNSLIIIRSFQMKNVFTVAGLILLASGTAAFAASPETVIQAVASCCDALAACCQGASMPCCP</sequence>